<sequence>MSQAKEFELAGPPTDGITRVAFSRTADPLLIASSWDRHVRLYDVVANQQLARFEHRAPVLDCCFGEDQRHAFSGGLDRRVRILDLTTKDERELGKQDDAVRSVVYLPQAQLLATGSWDKTVRLYDTRAATAETSRTEQPAKVFALDAAGYTLVAAMAERHVHVYDVRNMSEPMQRRESSLKYQTRAIACMHDGEGYLSSSIEGRVAVEFFDPSPKSQARKYAFKCHRATVNGVDTVYPVNALAFHPIHGTFATGGGDGGVSVWDGMNKKRVTMWTGYPTSVASLAFSSDGRHLAIAASYTYEEGDKDHPPDTIFIRTLEDSDIRPKRPAPGK</sequence>
<feature type="repeat" description="WD" evidence="3">
    <location>
        <begin position="93"/>
        <end position="134"/>
    </location>
</feature>
<dbReference type="PROSITE" id="PS50294">
    <property type="entry name" value="WD_REPEATS_REGION"/>
    <property type="match status" value="1"/>
</dbReference>
<dbReference type="AlphaFoldDB" id="A0A4P9XQ57"/>
<dbReference type="InterPro" id="IPR036322">
    <property type="entry name" value="WD40_repeat_dom_sf"/>
</dbReference>
<proteinExistence type="predicted"/>
<protein>
    <submittedName>
        <fullName evidence="4">WD40-repeat-containing domain protein</fullName>
    </submittedName>
</protein>
<evidence type="ECO:0000256" key="3">
    <source>
        <dbReference type="PROSITE-ProRule" id="PRU00221"/>
    </source>
</evidence>
<dbReference type="InterPro" id="IPR015943">
    <property type="entry name" value="WD40/YVTN_repeat-like_dom_sf"/>
</dbReference>
<dbReference type="STRING" id="78915.A0A4P9XQ57"/>
<keyword evidence="5" id="KW-1185">Reference proteome</keyword>
<dbReference type="Pfam" id="PF00400">
    <property type="entry name" value="WD40"/>
    <property type="match status" value="4"/>
</dbReference>
<evidence type="ECO:0000256" key="1">
    <source>
        <dbReference type="ARBA" id="ARBA00022574"/>
    </source>
</evidence>
<dbReference type="PANTHER" id="PTHR10971">
    <property type="entry name" value="MRNA EXPORT FACTOR AND BUB3"/>
    <property type="match status" value="1"/>
</dbReference>
<reference evidence="5" key="1">
    <citation type="journal article" date="2018" name="Nat. Microbiol.">
        <title>Leveraging single-cell genomics to expand the fungal tree of life.</title>
        <authorList>
            <person name="Ahrendt S.R."/>
            <person name="Quandt C.A."/>
            <person name="Ciobanu D."/>
            <person name="Clum A."/>
            <person name="Salamov A."/>
            <person name="Andreopoulos B."/>
            <person name="Cheng J.F."/>
            <person name="Woyke T."/>
            <person name="Pelin A."/>
            <person name="Henrissat B."/>
            <person name="Reynolds N.K."/>
            <person name="Benny G.L."/>
            <person name="Smith M.E."/>
            <person name="James T.Y."/>
            <person name="Grigoriev I.V."/>
        </authorList>
    </citation>
    <scope>NUCLEOTIDE SEQUENCE [LARGE SCALE GENOMIC DNA]</scope>
    <source>
        <strain evidence="5">RSA 1356</strain>
    </source>
</reference>
<gene>
    <name evidence="4" type="ORF">THASP1DRAFT_16035</name>
</gene>
<keyword evidence="1 3" id="KW-0853">WD repeat</keyword>
<dbReference type="EMBL" id="KZ992630">
    <property type="protein sequence ID" value="RKP08163.1"/>
    <property type="molecule type" value="Genomic_DNA"/>
</dbReference>
<accession>A0A4P9XQ57</accession>
<keyword evidence="2" id="KW-0677">Repeat</keyword>
<evidence type="ECO:0000313" key="5">
    <source>
        <dbReference type="Proteomes" id="UP000271241"/>
    </source>
</evidence>
<dbReference type="SUPFAM" id="SSF50978">
    <property type="entry name" value="WD40 repeat-like"/>
    <property type="match status" value="1"/>
</dbReference>
<dbReference type="OrthoDB" id="10262475at2759"/>
<evidence type="ECO:0000256" key="2">
    <source>
        <dbReference type="ARBA" id="ARBA00022737"/>
    </source>
</evidence>
<dbReference type="SMART" id="SM00320">
    <property type="entry name" value="WD40"/>
    <property type="match status" value="4"/>
</dbReference>
<evidence type="ECO:0000313" key="4">
    <source>
        <dbReference type="EMBL" id="RKP08163.1"/>
    </source>
</evidence>
<dbReference type="InterPro" id="IPR001680">
    <property type="entry name" value="WD40_rpt"/>
</dbReference>
<dbReference type="Proteomes" id="UP000271241">
    <property type="component" value="Unassembled WGS sequence"/>
</dbReference>
<feature type="repeat" description="WD" evidence="3">
    <location>
        <begin position="239"/>
        <end position="273"/>
    </location>
</feature>
<name>A0A4P9XQ57_9FUNG</name>
<organism evidence="4 5">
    <name type="scientific">Thamnocephalis sphaerospora</name>
    <dbReference type="NCBI Taxonomy" id="78915"/>
    <lineage>
        <taxon>Eukaryota</taxon>
        <taxon>Fungi</taxon>
        <taxon>Fungi incertae sedis</taxon>
        <taxon>Zoopagomycota</taxon>
        <taxon>Zoopagomycotina</taxon>
        <taxon>Zoopagomycetes</taxon>
        <taxon>Zoopagales</taxon>
        <taxon>Sigmoideomycetaceae</taxon>
        <taxon>Thamnocephalis</taxon>
    </lineage>
</organism>
<dbReference type="Gene3D" id="2.130.10.10">
    <property type="entry name" value="YVTN repeat-like/Quinoprotein amine dehydrogenase"/>
    <property type="match status" value="1"/>
</dbReference>
<dbReference type="PROSITE" id="PS50082">
    <property type="entry name" value="WD_REPEATS_2"/>
    <property type="match status" value="2"/>
</dbReference>